<dbReference type="InterPro" id="IPR008040">
    <property type="entry name" value="Hydant_A_N"/>
</dbReference>
<dbReference type="InterPro" id="IPR049517">
    <property type="entry name" value="ACX-like_C"/>
</dbReference>
<dbReference type="Pfam" id="PF19278">
    <property type="entry name" value="Hydant_A_C"/>
    <property type="match status" value="1"/>
</dbReference>
<evidence type="ECO:0000256" key="1">
    <source>
        <dbReference type="SAM" id="MobiDB-lite"/>
    </source>
</evidence>
<evidence type="ECO:0000313" key="6">
    <source>
        <dbReference type="Proteomes" id="UP000597507"/>
    </source>
</evidence>
<dbReference type="GO" id="GO:0006749">
    <property type="term" value="P:glutathione metabolic process"/>
    <property type="evidence" value="ECO:0007669"/>
    <property type="project" value="TreeGrafter"/>
</dbReference>
<dbReference type="EMBL" id="BMKS01000002">
    <property type="protein sequence ID" value="GGG23496.1"/>
    <property type="molecule type" value="Genomic_DNA"/>
</dbReference>
<organism evidence="5 6">
    <name type="scientific">Caldovatus sediminis</name>
    <dbReference type="NCBI Taxonomy" id="2041189"/>
    <lineage>
        <taxon>Bacteria</taxon>
        <taxon>Pseudomonadati</taxon>
        <taxon>Pseudomonadota</taxon>
        <taxon>Alphaproteobacteria</taxon>
        <taxon>Acetobacterales</taxon>
        <taxon>Roseomonadaceae</taxon>
        <taxon>Caldovatus</taxon>
    </lineage>
</organism>
<evidence type="ECO:0000313" key="5">
    <source>
        <dbReference type="EMBL" id="GGG23496.1"/>
    </source>
</evidence>
<gene>
    <name evidence="5" type="ORF">GCM10010964_09550</name>
</gene>
<dbReference type="Pfam" id="PF01968">
    <property type="entry name" value="Hydantoinase_A"/>
    <property type="match status" value="1"/>
</dbReference>
<dbReference type="PANTHER" id="PTHR11365:SF23">
    <property type="entry name" value="HYPOTHETICAL 5-OXOPROLINASE (EUROFUNG)-RELATED"/>
    <property type="match status" value="1"/>
</dbReference>
<feature type="domain" description="Hydantoinase A/oxoprolinase" evidence="2">
    <location>
        <begin position="203"/>
        <end position="498"/>
    </location>
</feature>
<dbReference type="InterPro" id="IPR002821">
    <property type="entry name" value="Hydantoinase_A"/>
</dbReference>
<keyword evidence="6" id="KW-1185">Reference proteome</keyword>
<feature type="domain" description="Acetophenone carboxylase-like C-terminal" evidence="4">
    <location>
        <begin position="546"/>
        <end position="682"/>
    </location>
</feature>
<comment type="caution">
    <text evidence="5">The sequence shown here is derived from an EMBL/GenBank/DDBJ whole genome shotgun (WGS) entry which is preliminary data.</text>
</comment>
<dbReference type="AlphaFoldDB" id="A0A8J2Z9K6"/>
<name>A0A8J2Z9K6_9PROT</name>
<evidence type="ECO:0000259" key="3">
    <source>
        <dbReference type="Pfam" id="PF05378"/>
    </source>
</evidence>
<evidence type="ECO:0000259" key="2">
    <source>
        <dbReference type="Pfam" id="PF01968"/>
    </source>
</evidence>
<feature type="region of interest" description="Disordered" evidence="1">
    <location>
        <begin position="610"/>
        <end position="631"/>
    </location>
</feature>
<dbReference type="GO" id="GO:0005829">
    <property type="term" value="C:cytosol"/>
    <property type="evidence" value="ECO:0007669"/>
    <property type="project" value="TreeGrafter"/>
</dbReference>
<feature type="domain" description="Hydantoinase/oxoprolinase N-terminal" evidence="3">
    <location>
        <begin position="6"/>
        <end position="182"/>
    </location>
</feature>
<evidence type="ECO:0000259" key="4">
    <source>
        <dbReference type="Pfam" id="PF19278"/>
    </source>
</evidence>
<dbReference type="Proteomes" id="UP000597507">
    <property type="component" value="Unassembled WGS sequence"/>
</dbReference>
<dbReference type="RefSeq" id="WP_188898847.1">
    <property type="nucleotide sequence ID" value="NZ_BMKS01000002.1"/>
</dbReference>
<dbReference type="GO" id="GO:0017168">
    <property type="term" value="F:5-oxoprolinase (ATP-hydrolyzing) activity"/>
    <property type="evidence" value="ECO:0007669"/>
    <property type="project" value="TreeGrafter"/>
</dbReference>
<feature type="compositionally biased region" description="Pro residues" evidence="1">
    <location>
        <begin position="610"/>
        <end position="627"/>
    </location>
</feature>
<proteinExistence type="predicted"/>
<sequence length="692" mass="72938">MADSIRLAVDVGGTFTDLVLETPRGAHSHKLLTTPEAPERAVLEGARAILAAARCPPGAVSLVVHGTTLATNALIERKGARTALVTTEGFRDSLEIAYEHRFEQYDLHMERPEPLVPRRLRLGVPERIAADGEVLRPLDEAALRATAAMLRAERIEAVAICFLHSFTNDAHERRAAAILAEELPGVALSLSCEVAPEIREYERASTTVANAYVLPLMGGYLGRLEDGLREAGIAAPLLLMMSSGGVTTVETARRFPVRLVESGPAGGAILAQAVAAENGLRRVVAFDMGGTTAKLTLIDDYDFQRARSFEVARAYRFVQGSGLPVRIPVIELVEIGAGGGSIARVDALGRIQVGPDSAGSVPGPACYGRGGAAPTVTDADAALGRLDPARFAGGTIPLLLDRAQAALERDVGAALGADAVAAAAGVAEIVDETMASAARVHAVEHGKDTAERTLIAFGGAAPLHAARLAQKLGMRRVVVPVGAGVGSAYGFLRAPIAYEVVRTRHMRLDAFDAAMLNALFAGMRAEAEAVVRLGAAPGEPLNEVRTAFMRYRGQGHEIAVPLPSRDFAPGDAGDLRARFEAAYTALFGRTIPRLEVETLTWALALATERPLPPRAPEPPGAPPPPPAGRRAVFDPAAAAREEAALFERAALPPGARIEGPALIVEDQTTTVVPRGWSARVNALHQIVLEREA</sequence>
<protein>
    <submittedName>
        <fullName evidence="5">Methylhydantoinase</fullName>
    </submittedName>
</protein>
<reference evidence="5 6" key="1">
    <citation type="journal article" date="2014" name="Int. J. Syst. Evol. Microbiol.">
        <title>Complete genome sequence of Corynebacterium casei LMG S-19264T (=DSM 44701T), isolated from a smear-ripened cheese.</title>
        <authorList>
            <consortium name="US DOE Joint Genome Institute (JGI-PGF)"/>
            <person name="Walter F."/>
            <person name="Albersmeier A."/>
            <person name="Kalinowski J."/>
            <person name="Ruckert C."/>
        </authorList>
    </citation>
    <scope>NUCLEOTIDE SEQUENCE [LARGE SCALE GENOMIC DNA]</scope>
    <source>
        <strain evidence="5 6">CGMCC 1.16330</strain>
    </source>
</reference>
<dbReference type="PANTHER" id="PTHR11365">
    <property type="entry name" value="5-OXOPROLINASE RELATED"/>
    <property type="match status" value="1"/>
</dbReference>
<dbReference type="Pfam" id="PF05378">
    <property type="entry name" value="Hydant_A_N"/>
    <property type="match status" value="1"/>
</dbReference>
<accession>A0A8J2Z9K6</accession>
<dbReference type="InterPro" id="IPR045079">
    <property type="entry name" value="Oxoprolinase-like"/>
</dbReference>